<dbReference type="PANTHER" id="PTHR46733:SF4">
    <property type="entry name" value="HEAT SHOCK PROTEIN 21, CHLOROPLASTIC"/>
    <property type="match status" value="1"/>
</dbReference>
<organism evidence="5 6">
    <name type="scientific">Caldovatus aquaticus</name>
    <dbReference type="NCBI Taxonomy" id="2865671"/>
    <lineage>
        <taxon>Bacteria</taxon>
        <taxon>Pseudomonadati</taxon>
        <taxon>Pseudomonadota</taxon>
        <taxon>Alphaproteobacteria</taxon>
        <taxon>Acetobacterales</taxon>
        <taxon>Roseomonadaceae</taxon>
        <taxon>Caldovatus</taxon>
    </lineage>
</organism>
<proteinExistence type="inferred from homology"/>
<evidence type="ECO:0000256" key="3">
    <source>
        <dbReference type="RuleBase" id="RU003616"/>
    </source>
</evidence>
<dbReference type="PANTHER" id="PTHR46733">
    <property type="entry name" value="26.5 KDA HEAT SHOCK PROTEIN, MITOCHONDRIAL"/>
    <property type="match status" value="1"/>
</dbReference>
<dbReference type="Proteomes" id="UP001519924">
    <property type="component" value="Unassembled WGS sequence"/>
</dbReference>
<accession>A0ABS7F3L0</accession>
<evidence type="ECO:0000313" key="6">
    <source>
        <dbReference type="Proteomes" id="UP001519924"/>
    </source>
</evidence>
<dbReference type="InterPro" id="IPR044587">
    <property type="entry name" value="HSP21-like"/>
</dbReference>
<evidence type="ECO:0000256" key="1">
    <source>
        <dbReference type="ARBA" id="ARBA00023016"/>
    </source>
</evidence>
<reference evidence="5 6" key="1">
    <citation type="submission" date="2021-08" db="EMBL/GenBank/DDBJ databases">
        <title>Caldovatus sediminis gen. nov., sp. nov., a moderately thermophilic bacterium isolated from a hot spring.</title>
        <authorList>
            <person name="Hu C.-J."/>
            <person name="Li W.-J."/>
            <person name="Xian W.-D."/>
        </authorList>
    </citation>
    <scope>NUCLEOTIDE SEQUENCE [LARGE SCALE GENOMIC DNA]</scope>
    <source>
        <strain evidence="5 6">SYSU G05006</strain>
    </source>
</reference>
<dbReference type="InterPro" id="IPR002068">
    <property type="entry name" value="A-crystallin/Hsp20_dom"/>
</dbReference>
<dbReference type="InterPro" id="IPR008978">
    <property type="entry name" value="HSP20-like_chaperone"/>
</dbReference>
<evidence type="ECO:0000313" key="5">
    <source>
        <dbReference type="EMBL" id="MBW8270192.1"/>
    </source>
</evidence>
<dbReference type="RefSeq" id="WP_220117939.1">
    <property type="nucleotide sequence ID" value="NZ_JAHZUY010000033.1"/>
</dbReference>
<comment type="similarity">
    <text evidence="2 3">Belongs to the small heat shock protein (HSP20) family.</text>
</comment>
<sequence>MTAMSMRDIAPWAGGRSRVPSLFRDDPGSLFASLRQEVDRLFDEAFRDFGSPFLGFRSGAGWPTAEVVETDKEIRATFELPGVDEKDVEVLLEDGDLIVRGEKRSETADRDRRFTERFYGRFERRIPLGREIQEDQVRAEFRNGVLTVTAPKSPQAEQRMRRIPVAVAA</sequence>
<dbReference type="SUPFAM" id="SSF49764">
    <property type="entry name" value="HSP20-like chaperones"/>
    <property type="match status" value="1"/>
</dbReference>
<dbReference type="PROSITE" id="PS01031">
    <property type="entry name" value="SHSP"/>
    <property type="match status" value="1"/>
</dbReference>
<dbReference type="EMBL" id="JAHZUY010000033">
    <property type="protein sequence ID" value="MBW8270192.1"/>
    <property type="molecule type" value="Genomic_DNA"/>
</dbReference>
<dbReference type="CDD" id="cd06464">
    <property type="entry name" value="ACD_sHsps-like"/>
    <property type="match status" value="1"/>
</dbReference>
<name>A0ABS7F3L0_9PROT</name>
<keyword evidence="6" id="KW-1185">Reference proteome</keyword>
<gene>
    <name evidence="5" type="ORF">K1J50_11920</name>
</gene>
<evidence type="ECO:0000259" key="4">
    <source>
        <dbReference type="PROSITE" id="PS01031"/>
    </source>
</evidence>
<dbReference type="Pfam" id="PF00011">
    <property type="entry name" value="HSP20"/>
    <property type="match status" value="1"/>
</dbReference>
<evidence type="ECO:0000256" key="2">
    <source>
        <dbReference type="PROSITE-ProRule" id="PRU00285"/>
    </source>
</evidence>
<dbReference type="Gene3D" id="2.60.40.790">
    <property type="match status" value="1"/>
</dbReference>
<feature type="domain" description="SHSP" evidence="4">
    <location>
        <begin position="55"/>
        <end position="168"/>
    </location>
</feature>
<keyword evidence="1" id="KW-0346">Stress response</keyword>
<protein>
    <submittedName>
        <fullName evidence="5">Hsp20/alpha crystallin family protein</fullName>
    </submittedName>
</protein>
<comment type="caution">
    <text evidence="5">The sequence shown here is derived from an EMBL/GenBank/DDBJ whole genome shotgun (WGS) entry which is preliminary data.</text>
</comment>